<keyword evidence="2" id="KW-1185">Reference proteome</keyword>
<reference evidence="1 2" key="1">
    <citation type="journal article" date="2024" name="ISME J.">
        <title>Tailless and filamentous prophages are predominant in marine Vibrio.</title>
        <authorList>
            <person name="Steensen K."/>
            <person name="Seneca J."/>
            <person name="Bartlau N."/>
            <person name="Yu X.A."/>
            <person name="Hussain F.A."/>
            <person name="Polz M.F."/>
        </authorList>
    </citation>
    <scope>NUCLEOTIDE SEQUENCE [LARGE SCALE GENOMIC DNA]</scope>
    <source>
        <strain evidence="1 2">10N.222.51.A1</strain>
    </source>
</reference>
<evidence type="ECO:0000313" key="1">
    <source>
        <dbReference type="EMBL" id="MFA0566870.1"/>
    </source>
</evidence>
<proteinExistence type="predicted"/>
<dbReference type="InterPro" id="IPR037203">
    <property type="entry name" value="T3SS_needle-like_sf"/>
</dbReference>
<dbReference type="SUPFAM" id="SSF140129">
    <property type="entry name" value="MxiH-like"/>
    <property type="match status" value="1"/>
</dbReference>
<sequence length="143" mass="15103">MKKYIPAAILVTLLVGCDDASKAIDQAQEAANKAVDSVQDQIASIDLNDIDINLEQFGDAADSATEVAASVQEALEADFSDPEALIEVKDHIANAYSCLVDASSESVAEKLINKVTASINNDEAMSLIEEGIAKANEAKECVM</sequence>
<protein>
    <recommendedName>
        <fullName evidence="3">Lipoprotein</fullName>
    </recommendedName>
</protein>
<name>A0ABV4N659_9VIBR</name>
<dbReference type="Proteomes" id="UP001570417">
    <property type="component" value="Unassembled WGS sequence"/>
</dbReference>
<evidence type="ECO:0008006" key="3">
    <source>
        <dbReference type="Google" id="ProtNLM"/>
    </source>
</evidence>
<comment type="caution">
    <text evidence="1">The sequence shown here is derived from an EMBL/GenBank/DDBJ whole genome shotgun (WGS) entry which is preliminary data.</text>
</comment>
<gene>
    <name evidence="1" type="ORF">AB4566_01125</name>
</gene>
<dbReference type="RefSeq" id="WP_137373048.1">
    <property type="nucleotide sequence ID" value="NZ_AP025490.1"/>
</dbReference>
<evidence type="ECO:0000313" key="2">
    <source>
        <dbReference type="Proteomes" id="UP001570417"/>
    </source>
</evidence>
<dbReference type="EMBL" id="JBFRUW010000003">
    <property type="protein sequence ID" value="MFA0566870.1"/>
    <property type="molecule type" value="Genomic_DNA"/>
</dbReference>
<dbReference type="PROSITE" id="PS51257">
    <property type="entry name" value="PROKAR_LIPOPROTEIN"/>
    <property type="match status" value="1"/>
</dbReference>
<accession>A0ABV4N659</accession>
<organism evidence="1 2">
    <name type="scientific">Vibrio gallaecicus</name>
    <dbReference type="NCBI Taxonomy" id="552386"/>
    <lineage>
        <taxon>Bacteria</taxon>
        <taxon>Pseudomonadati</taxon>
        <taxon>Pseudomonadota</taxon>
        <taxon>Gammaproteobacteria</taxon>
        <taxon>Vibrionales</taxon>
        <taxon>Vibrionaceae</taxon>
        <taxon>Vibrio</taxon>
    </lineage>
</organism>